<gene>
    <name evidence="2" type="ORF">PEB0149_002600</name>
</gene>
<evidence type="ECO:0000313" key="2">
    <source>
        <dbReference type="EMBL" id="OLY42847.1"/>
    </source>
</evidence>
<dbReference type="OrthoDB" id="9799122at2"/>
<feature type="domain" description="DSBA-like thioredoxin" evidence="1">
    <location>
        <begin position="9"/>
        <end position="209"/>
    </location>
</feature>
<dbReference type="PANTHER" id="PTHR13887">
    <property type="entry name" value="GLUTATHIONE S-TRANSFERASE KAPPA"/>
    <property type="match status" value="1"/>
</dbReference>
<protein>
    <submittedName>
        <fullName evidence="2">Putative dithiol-disulfide isomerase, DsbA family</fullName>
    </submittedName>
</protein>
<dbReference type="PANTHER" id="PTHR13887:SF41">
    <property type="entry name" value="THIOREDOXIN SUPERFAMILY PROTEIN"/>
    <property type="match status" value="1"/>
</dbReference>
<evidence type="ECO:0000313" key="3">
    <source>
        <dbReference type="Proteomes" id="UP000187344"/>
    </source>
</evidence>
<dbReference type="InterPro" id="IPR001853">
    <property type="entry name" value="DSBA-like_thioredoxin_dom"/>
</dbReference>
<dbReference type="InterPro" id="IPR036249">
    <property type="entry name" value="Thioredoxin-like_sf"/>
</dbReference>
<comment type="caution">
    <text evidence="2">The sequence shown here is derived from an EMBL/GenBank/DDBJ whole genome shotgun (WGS) entry which is preliminary data.</text>
</comment>
<dbReference type="Proteomes" id="UP000187344">
    <property type="component" value="Unassembled WGS sequence"/>
</dbReference>
<dbReference type="SUPFAM" id="SSF52833">
    <property type="entry name" value="Thioredoxin-like"/>
    <property type="match status" value="1"/>
</dbReference>
<proteinExistence type="predicted"/>
<dbReference type="AlphaFoldDB" id="A0A1R0F7A9"/>
<dbReference type="Gene3D" id="3.40.30.10">
    <property type="entry name" value="Glutaredoxin"/>
    <property type="match status" value="1"/>
</dbReference>
<name>A0A1R0F7A9_9HYPH</name>
<dbReference type="GO" id="GO:0016491">
    <property type="term" value="F:oxidoreductase activity"/>
    <property type="evidence" value="ECO:0007669"/>
    <property type="project" value="InterPro"/>
</dbReference>
<organism evidence="2 3">
    <name type="scientific">Bartonella apis</name>
    <dbReference type="NCBI Taxonomy" id="1686310"/>
    <lineage>
        <taxon>Bacteria</taxon>
        <taxon>Pseudomonadati</taxon>
        <taxon>Pseudomonadota</taxon>
        <taxon>Alphaproteobacteria</taxon>
        <taxon>Hyphomicrobiales</taxon>
        <taxon>Bartonellaceae</taxon>
        <taxon>Bartonella</taxon>
    </lineage>
</organism>
<reference evidence="2 3" key="1">
    <citation type="submission" date="2016-12" db="EMBL/GenBank/DDBJ databases">
        <title>Comparative genomics of Bartonella apis.</title>
        <authorList>
            <person name="Engel P."/>
        </authorList>
    </citation>
    <scope>NUCLEOTIDE SEQUENCE [LARGE SCALE GENOMIC DNA]</scope>
    <source>
        <strain evidence="2 3">PEB0149</strain>
    </source>
</reference>
<evidence type="ECO:0000259" key="1">
    <source>
        <dbReference type="Pfam" id="PF01323"/>
    </source>
</evidence>
<dbReference type="RefSeq" id="WP_143238538.1">
    <property type="nucleotide sequence ID" value="NZ_CALYQA010000003.1"/>
</dbReference>
<dbReference type="CDD" id="cd03024">
    <property type="entry name" value="DsbA_FrnE"/>
    <property type="match status" value="1"/>
</dbReference>
<accession>A0A1R0F7A9</accession>
<dbReference type="EMBL" id="LXYT01000003">
    <property type="protein sequence ID" value="OLY42847.1"/>
    <property type="molecule type" value="Genomic_DNA"/>
</dbReference>
<keyword evidence="3" id="KW-1185">Reference proteome</keyword>
<dbReference type="GO" id="GO:0016853">
    <property type="term" value="F:isomerase activity"/>
    <property type="evidence" value="ECO:0007669"/>
    <property type="project" value="UniProtKB-KW"/>
</dbReference>
<dbReference type="Pfam" id="PF01323">
    <property type="entry name" value="DSBA"/>
    <property type="match status" value="1"/>
</dbReference>
<sequence length="224" mass="25201">MSSPVIYINMISDLVCPWCFIGRKRLFKALAALPEITIKLSWTPFQLYPNMKPEGIPYPIHMKKVLGNQNAIDETERTLIDLGKQEDIEFDFAAIKTEPNSLDAHRVVYWASQDKAGMQDKLIAELFSRFFEQGQNIGDHTVLIDAAKSTGMRSDVVEKLLATNIDKDTIKQDSAHSYYIGVRGVPSFIIDKKYVVMGAQPTEVLIDTIEQIADGYEPGASEDR</sequence>
<keyword evidence="2" id="KW-0413">Isomerase</keyword>